<dbReference type="MGI" id="MGI:3704302">
    <property type="gene designation" value="9430064I24Rik"/>
</dbReference>
<name>Q3TSM4_MOUSE</name>
<reference evidence="2" key="6">
    <citation type="journal article" date="2002" name="Nature">
        <title>Analysis of the mouse transcriptome based on functional annotation of 60,770 full-length cDNAs.</title>
        <authorList>
            <consortium name="The FANTOM Consortium and the RIKEN Genome Exploration Research Group Phase I and II Team"/>
        </authorList>
    </citation>
    <scope>NUCLEOTIDE SEQUENCE</scope>
    <source>
        <strain evidence="2">C57BL/6J</strain>
        <tissue evidence="3">Embryonic body between diaphragm region and neck</tissue>
        <tissue evidence="2">Olfactory brain</tissue>
    </source>
</reference>
<reference evidence="2" key="9">
    <citation type="journal article" date="2005" name="Science">
        <title>Antisense Transcription in the Mammalian Transcriptome.</title>
        <authorList>
            <consortium name="RIKEN Genome Exploration Research Group and Genome Science Group (Genome Network Project Core Group) and the FANTOM Consortium"/>
        </authorList>
    </citation>
    <scope>NUCLEOTIDE SEQUENCE</scope>
    <source>
        <strain evidence="2">C57BL/6J</strain>
        <tissue evidence="3">Embryonic body between diaphragm region and neck</tissue>
        <tissue evidence="2">Olfactory brain</tissue>
    </source>
</reference>
<organism evidence="2">
    <name type="scientific">Mus musculus</name>
    <name type="common">Mouse</name>
    <dbReference type="NCBI Taxonomy" id="10090"/>
    <lineage>
        <taxon>Eukaryota</taxon>
        <taxon>Metazoa</taxon>
        <taxon>Chordata</taxon>
        <taxon>Craniata</taxon>
        <taxon>Vertebrata</taxon>
        <taxon>Euteleostomi</taxon>
        <taxon>Mammalia</taxon>
        <taxon>Eutheria</taxon>
        <taxon>Euarchontoglires</taxon>
        <taxon>Glires</taxon>
        <taxon>Rodentia</taxon>
        <taxon>Myomorpha</taxon>
        <taxon>Muroidea</taxon>
        <taxon>Muridae</taxon>
        <taxon>Murinae</taxon>
        <taxon>Mus</taxon>
        <taxon>Mus</taxon>
    </lineage>
</organism>
<feature type="region of interest" description="Disordered" evidence="1">
    <location>
        <begin position="82"/>
        <end position="106"/>
    </location>
</feature>
<dbReference type="EMBL" id="AK034940">
    <property type="protein sequence ID" value="BAE43290.1"/>
    <property type="molecule type" value="mRNA"/>
</dbReference>
<protein>
    <submittedName>
        <fullName evidence="2">Uncharacterized protein</fullName>
    </submittedName>
</protein>
<reference evidence="2" key="2">
    <citation type="journal article" date="2000" name="Genome Res.">
        <title>Normalization and subtraction of cap-trapper-selected cDNAs to prepare full-length cDNA libraries for rapid discovery of new genes.</title>
        <authorList>
            <person name="Carninci P."/>
            <person name="Shibata Y."/>
            <person name="Hayatsu N."/>
            <person name="Sugahara Y."/>
            <person name="Shibata K."/>
            <person name="Itoh M."/>
            <person name="Konno H."/>
            <person name="Okazaki Y."/>
            <person name="Muramatsu M."/>
            <person name="Hayashizaki Y."/>
        </authorList>
    </citation>
    <scope>NUCLEOTIDE SEQUENCE</scope>
    <source>
        <strain evidence="2">C57BL/6J</strain>
        <tissue evidence="3">Embryonic body between diaphragm region and neck</tissue>
        <tissue evidence="2">Olfactory brain</tissue>
    </source>
</reference>
<feature type="compositionally biased region" description="Basic and acidic residues" evidence="1">
    <location>
        <begin position="82"/>
        <end position="92"/>
    </location>
</feature>
<dbReference type="EMBL" id="AK161951">
    <property type="protein sequence ID" value="BAE36651.1"/>
    <property type="molecule type" value="mRNA"/>
</dbReference>
<evidence type="ECO:0000313" key="4">
    <source>
        <dbReference type="MGI" id="MGI:3704302"/>
    </source>
</evidence>
<dbReference type="AlphaFoldDB" id="Q3TSM4"/>
<evidence type="ECO:0000313" key="2">
    <source>
        <dbReference type="EMBL" id="BAE36651.1"/>
    </source>
</evidence>
<reference evidence="2" key="8">
    <citation type="journal article" date="2005" name="Science">
        <title>The Transcriptional Landscape of the Mammalian Genome.</title>
        <authorList>
            <consortium name="The FANTOM Consortium"/>
            <consortium name="Riken Genome Exploration Research Group and Genome Science Group (Genome Network Project Core Group)"/>
        </authorList>
    </citation>
    <scope>NUCLEOTIDE SEQUENCE</scope>
    <source>
        <strain evidence="2">C57BL/6J</strain>
        <tissue evidence="3">Embryonic body between diaphragm region and neck</tissue>
        <tissue evidence="2">Olfactory brain</tissue>
    </source>
</reference>
<reference evidence="3" key="5">
    <citation type="submission" date="2001-07" db="EMBL/GenBank/DDBJ databases">
        <authorList>
            <person name="Adachi J."/>
            <person name="Aizawa K."/>
            <person name="Akimura T."/>
            <person name="Arakawa T."/>
            <person name="Bono H."/>
            <person name="Carninci P."/>
            <person name="Fukuda S."/>
            <person name="Furuno M."/>
            <person name="Hanagaki T."/>
            <person name="Hara A."/>
            <person name="Hashizume W."/>
            <person name="Hayashida K."/>
            <person name="Hayatsu N."/>
            <person name="Hiramoto K."/>
            <person name="Hiraoka T."/>
            <person name="Hirozane T."/>
            <person name="Hori F."/>
            <person name="Imotani K."/>
            <person name="Ishii Y."/>
            <person name="Itoh M."/>
            <person name="Kagawa I."/>
            <person name="Kasukawa T."/>
            <person name="Katoh H."/>
            <person name="Kawai J."/>
            <person name="Kojima Y."/>
            <person name="Kondo S."/>
            <person name="Konno H."/>
            <person name="Kouda M."/>
            <person name="Koya S."/>
            <person name="Kurihara C."/>
            <person name="Matsuyama T."/>
            <person name="Miyazaki A."/>
            <person name="Murata M."/>
            <person name="Nakamura M."/>
            <person name="Nishi K."/>
            <person name="Nomura K."/>
            <person name="Numazaki R."/>
            <person name="Ohno M."/>
            <person name="Ohsato N."/>
            <person name="Okazaki Y."/>
            <person name="Saito R."/>
            <person name="Saitoh H."/>
            <person name="Sakai C."/>
            <person name="Sakai K."/>
            <person name="Sakazume N."/>
            <person name="Sano H."/>
            <person name="Sasaki D."/>
            <person name="Shibata K."/>
            <person name="Shinagawa A."/>
            <person name="Shiraki T."/>
            <person name="Sogabe Y."/>
            <person name="Tagami M."/>
            <person name="Tagawa A."/>
            <person name="Takahashi F."/>
            <person name="Takaku-Akahira S."/>
            <person name="Takeda Y."/>
            <person name="Tanaka T."/>
            <person name="Tomaru A."/>
            <person name="Toya T."/>
            <person name="Yasunishi A."/>
            <person name="Muramatsu M."/>
            <person name="Hayashizaki Y."/>
        </authorList>
    </citation>
    <scope>NUCLEOTIDE SEQUENCE</scope>
    <source>
        <strain evidence="3">C57BL/6J</strain>
        <tissue evidence="3">Embryonic body between diaphragm region and neck</tissue>
    </source>
</reference>
<gene>
    <name evidence="4" type="primary">9430064I24Rik</name>
    <name evidence="4" type="synonym">Hsd3b7</name>
</gene>
<evidence type="ECO:0000313" key="3">
    <source>
        <dbReference type="EMBL" id="BAE43290.1"/>
    </source>
</evidence>
<sequence length="106" mass="11822">MLSPFLWRAVAPVAHHNLRHVLMSALPTAWMLSPFFNSCRKCPHATVCLSSRGARRTRVTLPPSEPLLEPCCPCPYQHRPDRAPQKLGRPEIDDLQSAVPGSRSLS</sequence>
<reference evidence="2" key="1">
    <citation type="journal article" date="1999" name="Methods Enzymol.">
        <title>High-efficiency full-length cDNA cloning.</title>
        <authorList>
            <person name="Carninci P."/>
            <person name="Hayashizaki Y."/>
        </authorList>
    </citation>
    <scope>NUCLEOTIDE SEQUENCE</scope>
    <source>
        <strain evidence="2">C57BL/6J</strain>
        <tissue evidence="3">Embryonic body between diaphragm region and neck</tissue>
        <tissue evidence="2">Olfactory brain</tissue>
    </source>
</reference>
<reference evidence="2" key="3">
    <citation type="journal article" date="2000" name="Genome Res.">
        <title>RIKEN integrated sequence analysis (RISA) system--384-format sequencing pipeline with 384 multicapillary sequencer.</title>
        <authorList>
            <person name="Shibata K."/>
            <person name="Itoh M."/>
            <person name="Aizawa K."/>
            <person name="Nagaoka S."/>
            <person name="Sasaki N."/>
            <person name="Carninci P."/>
            <person name="Konno H."/>
            <person name="Akiyama J."/>
            <person name="Nishi K."/>
            <person name="Kitsunai T."/>
            <person name="Tashiro H."/>
            <person name="Itoh M."/>
            <person name="Sumi N."/>
            <person name="Ishii Y."/>
            <person name="Nakamura S."/>
            <person name="Hazama M."/>
            <person name="Nishine T."/>
            <person name="Harada A."/>
            <person name="Yamamoto R."/>
            <person name="Matsumoto H."/>
            <person name="Sakaguchi S."/>
            <person name="Ikegami T."/>
            <person name="Kashiwagi K."/>
            <person name="Fujiwake S."/>
            <person name="Inoue K."/>
            <person name="Togawa Y."/>
            <person name="Izawa M."/>
            <person name="Ohara E."/>
            <person name="Watahiki M."/>
            <person name="Yoneda Y."/>
            <person name="Ishikawa T."/>
            <person name="Ozawa K."/>
            <person name="Tanaka T."/>
            <person name="Matsuura S."/>
            <person name="Kawai J."/>
            <person name="Okazaki Y."/>
            <person name="Muramatsu M."/>
            <person name="Inoue Y."/>
            <person name="Kira A."/>
            <person name="Hayashizaki Y."/>
        </authorList>
    </citation>
    <scope>NUCLEOTIDE SEQUENCE</scope>
    <source>
        <strain evidence="2">C57BL/6J</strain>
        <tissue evidence="3">Embryonic body between diaphragm region and neck</tissue>
        <tissue evidence="2">Olfactory brain</tissue>
    </source>
</reference>
<evidence type="ECO:0000256" key="1">
    <source>
        <dbReference type="SAM" id="MobiDB-lite"/>
    </source>
</evidence>
<reference evidence="2" key="7">
    <citation type="submission" date="2004-04" db="EMBL/GenBank/DDBJ databases">
        <authorList>
            <person name="Arakawa T."/>
            <person name="Carninci P."/>
            <person name="Fukuda S."/>
            <person name="Hashizume W."/>
            <person name="Hayashida K."/>
            <person name="Hori F."/>
            <person name="Iida J."/>
            <person name="Imamura K."/>
            <person name="Imotani K."/>
            <person name="Itoh M."/>
            <person name="Kanagawa S."/>
            <person name="Kawai J."/>
            <person name="Kojima M."/>
            <person name="Konno H."/>
            <person name="Murata M."/>
            <person name="Nakamura M."/>
            <person name="Ninomiya N."/>
            <person name="Nishiyori H."/>
            <person name="Nomura K."/>
            <person name="Ohno M."/>
            <person name="Sakazume N."/>
            <person name="Sano H."/>
            <person name="Sasaki D."/>
            <person name="Shibata K."/>
            <person name="Shiraki T."/>
            <person name="Tagami M."/>
            <person name="Tagami Y."/>
            <person name="Waki K."/>
            <person name="Watahiki A."/>
            <person name="Muramatsu M."/>
            <person name="Hayashizaki Y."/>
        </authorList>
    </citation>
    <scope>NUCLEOTIDE SEQUENCE</scope>
    <source>
        <strain evidence="2">C57BL/6J</strain>
        <tissue evidence="2">Olfactory brain</tissue>
    </source>
</reference>
<accession>Q3TSM4</accession>
<dbReference type="AGR" id="MGI:3704302"/>
<proteinExistence type="evidence at transcript level"/>
<reference evidence="2" key="4">
    <citation type="journal article" date="2001" name="Nature">
        <title>Functional annotation of a full-length mouse cDNA collection.</title>
        <authorList>
            <consortium name="The RIKEN Genome Exploration Research Group Phase II Team and the FANTOM Consortium"/>
        </authorList>
    </citation>
    <scope>NUCLEOTIDE SEQUENCE</scope>
    <source>
        <strain evidence="2">C57BL/6J</strain>
        <tissue evidence="3">Embryonic body between diaphragm region and neck</tissue>
        <tissue evidence="2">Olfactory brain</tissue>
    </source>
</reference>